<gene>
    <name evidence="3" type="ORF">K8W24_01500</name>
</gene>
<feature type="transmembrane region" description="Helical" evidence="2">
    <location>
        <begin position="130"/>
        <end position="147"/>
    </location>
</feature>
<organism evidence="3 4">
    <name type="scientific">Brachybacterium paraconglomeratum</name>
    <dbReference type="NCBI Taxonomy" id="173362"/>
    <lineage>
        <taxon>Bacteria</taxon>
        <taxon>Bacillati</taxon>
        <taxon>Actinomycetota</taxon>
        <taxon>Actinomycetes</taxon>
        <taxon>Micrococcales</taxon>
        <taxon>Dermabacteraceae</taxon>
        <taxon>Brachybacterium</taxon>
    </lineage>
</organism>
<name>A0A921GLR7_9MICO</name>
<dbReference type="Proteomes" id="UP000775129">
    <property type="component" value="Unassembled WGS sequence"/>
</dbReference>
<accession>A0A921GLR7</accession>
<evidence type="ECO:0000256" key="1">
    <source>
        <dbReference type="SAM" id="MobiDB-lite"/>
    </source>
</evidence>
<keyword evidence="2" id="KW-1133">Transmembrane helix</keyword>
<dbReference type="EMBL" id="DYWO01000049">
    <property type="protein sequence ID" value="HJF48466.1"/>
    <property type="molecule type" value="Genomic_DNA"/>
</dbReference>
<keyword evidence="2" id="KW-0472">Membrane</keyword>
<evidence type="ECO:0000313" key="4">
    <source>
        <dbReference type="Proteomes" id="UP000775129"/>
    </source>
</evidence>
<feature type="transmembrane region" description="Helical" evidence="2">
    <location>
        <begin position="105"/>
        <end position="124"/>
    </location>
</feature>
<proteinExistence type="predicted"/>
<feature type="transmembrane region" description="Helical" evidence="2">
    <location>
        <begin position="68"/>
        <end position="85"/>
    </location>
</feature>
<feature type="region of interest" description="Disordered" evidence="1">
    <location>
        <begin position="1"/>
        <end position="20"/>
    </location>
</feature>
<comment type="caution">
    <text evidence="3">The sequence shown here is derived from an EMBL/GenBank/DDBJ whole genome shotgun (WGS) entry which is preliminary data.</text>
</comment>
<evidence type="ECO:0000256" key="2">
    <source>
        <dbReference type="SAM" id="Phobius"/>
    </source>
</evidence>
<dbReference type="AlphaFoldDB" id="A0A921GLR7"/>
<reference evidence="3" key="1">
    <citation type="journal article" date="2021" name="PeerJ">
        <title>Extensive microbial diversity within the chicken gut microbiome revealed by metagenomics and culture.</title>
        <authorList>
            <person name="Gilroy R."/>
            <person name="Ravi A."/>
            <person name="Getino M."/>
            <person name="Pursley I."/>
            <person name="Horton D.L."/>
            <person name="Alikhan N.F."/>
            <person name="Baker D."/>
            <person name="Gharbi K."/>
            <person name="Hall N."/>
            <person name="Watson M."/>
            <person name="Adriaenssens E.M."/>
            <person name="Foster-Nyarko E."/>
            <person name="Jarju S."/>
            <person name="Secka A."/>
            <person name="Antonio M."/>
            <person name="Oren A."/>
            <person name="Chaudhuri R.R."/>
            <person name="La Ragione R."/>
            <person name="Hildebrand F."/>
            <person name="Pallen M.J."/>
        </authorList>
    </citation>
    <scope>NUCLEOTIDE SEQUENCE</scope>
    <source>
        <strain evidence="3">1647</strain>
    </source>
</reference>
<protein>
    <submittedName>
        <fullName evidence="3">Uncharacterized protein</fullName>
    </submittedName>
</protein>
<keyword evidence="2" id="KW-0812">Transmembrane</keyword>
<sequence>MESDQPSRPDAGTPPPTAGEARAVLDSLDTDAAQLASRLESPWWYNVTLGALVAAAISAQALPGIPGLTVIALVIIWLPFLVQAYSSRYRISMTRPAGPRSRRMLLLILAVLALLMGSGVALKLASMPPWWALVPSSAGFVATVLLGRRYDAVLRSEITAPDSPAQR</sequence>
<reference evidence="3" key="2">
    <citation type="submission" date="2021-09" db="EMBL/GenBank/DDBJ databases">
        <authorList>
            <person name="Gilroy R."/>
        </authorList>
    </citation>
    <scope>NUCLEOTIDE SEQUENCE</scope>
    <source>
        <strain evidence="3">1647</strain>
    </source>
</reference>
<evidence type="ECO:0000313" key="3">
    <source>
        <dbReference type="EMBL" id="HJF48466.1"/>
    </source>
</evidence>